<dbReference type="SMART" id="SM00822">
    <property type="entry name" value="PKS_KR"/>
    <property type="match status" value="1"/>
</dbReference>
<dbReference type="Pfam" id="PF00106">
    <property type="entry name" value="adh_short"/>
    <property type="match status" value="1"/>
</dbReference>
<comment type="caution">
    <text evidence="4">The sequence shown here is derived from an EMBL/GenBank/DDBJ whole genome shotgun (WGS) entry which is preliminary data.</text>
</comment>
<feature type="domain" description="Ketoreductase" evidence="3">
    <location>
        <begin position="7"/>
        <end position="197"/>
    </location>
</feature>
<dbReference type="SUPFAM" id="SSF51735">
    <property type="entry name" value="NAD(P)-binding Rossmann-fold domains"/>
    <property type="match status" value="1"/>
</dbReference>
<dbReference type="InterPro" id="IPR036291">
    <property type="entry name" value="NAD(P)-bd_dom_sf"/>
</dbReference>
<reference evidence="4 5" key="1">
    <citation type="submission" date="2017-05" db="EMBL/GenBank/DDBJ databases">
        <authorList>
            <person name="Varghese N."/>
            <person name="Submissions S."/>
        </authorList>
    </citation>
    <scope>NUCLEOTIDE SEQUENCE [LARGE SCALE GENOMIC DNA]</scope>
    <source>
        <strain evidence="4 5">DSM 26001</strain>
    </source>
</reference>
<evidence type="ECO:0000256" key="1">
    <source>
        <dbReference type="ARBA" id="ARBA00006484"/>
    </source>
</evidence>
<proteinExistence type="inferred from homology"/>
<evidence type="ECO:0000259" key="3">
    <source>
        <dbReference type="SMART" id="SM00822"/>
    </source>
</evidence>
<organism evidence="4 5">
    <name type="scientific">Noviherbaspirillum suwonense</name>
    <dbReference type="NCBI Taxonomy" id="1224511"/>
    <lineage>
        <taxon>Bacteria</taxon>
        <taxon>Pseudomonadati</taxon>
        <taxon>Pseudomonadota</taxon>
        <taxon>Betaproteobacteria</taxon>
        <taxon>Burkholderiales</taxon>
        <taxon>Oxalobacteraceae</taxon>
        <taxon>Noviherbaspirillum</taxon>
    </lineage>
</organism>
<dbReference type="PANTHER" id="PTHR42879">
    <property type="entry name" value="3-OXOACYL-(ACYL-CARRIER-PROTEIN) REDUCTASE"/>
    <property type="match status" value="1"/>
</dbReference>
<dbReference type="PANTHER" id="PTHR42879:SF2">
    <property type="entry name" value="3-OXOACYL-[ACYL-CARRIER-PROTEIN] REDUCTASE FABG"/>
    <property type="match status" value="1"/>
</dbReference>
<evidence type="ECO:0000256" key="2">
    <source>
        <dbReference type="RuleBase" id="RU000363"/>
    </source>
</evidence>
<dbReference type="InterPro" id="IPR050259">
    <property type="entry name" value="SDR"/>
</dbReference>
<dbReference type="RefSeq" id="WP_283445356.1">
    <property type="nucleotide sequence ID" value="NZ_FXUL01000033.1"/>
</dbReference>
<dbReference type="CDD" id="cd05233">
    <property type="entry name" value="SDR_c"/>
    <property type="match status" value="1"/>
</dbReference>
<evidence type="ECO:0000313" key="4">
    <source>
        <dbReference type="EMBL" id="SMP79875.1"/>
    </source>
</evidence>
<dbReference type="Gene3D" id="3.40.50.720">
    <property type="entry name" value="NAD(P)-binding Rossmann-like Domain"/>
    <property type="match status" value="1"/>
</dbReference>
<gene>
    <name evidence="4" type="ORF">SAMN06295970_13313</name>
</gene>
<accession>A0ABY1QSY1</accession>
<dbReference type="Proteomes" id="UP001158049">
    <property type="component" value="Unassembled WGS sequence"/>
</dbReference>
<sequence length="254" mass="27188">MKSLQDQVAWVTGAGSGIGLAAAEALAQAGATVVMSGRRRELLQAHADAIQASGGRAEVEELDVSDADAVNRVAQAILGRHGRVDILVNSAGLNVPNRFWKTQSTAGWNEVIRVNLDGSYYCISAVLPAMRAARSGLVINISSWSGKYDTYMTGPAYNAAKHAVVAMTAHLNQEECVNGIRACAVCPAEVATPILDKRPVPPSAEERARMLQPEDIGRTIRFIAEMPAHACINEIVISPTWNRIFLGASDIQRT</sequence>
<name>A0ABY1QSY1_9BURK</name>
<protein>
    <submittedName>
        <fullName evidence="4">NADP-dependent 3-hydroxy acid dehydrogenase YdfG</fullName>
    </submittedName>
</protein>
<dbReference type="PRINTS" id="PR00080">
    <property type="entry name" value="SDRFAMILY"/>
</dbReference>
<dbReference type="EMBL" id="FXUL01000033">
    <property type="protein sequence ID" value="SMP79875.1"/>
    <property type="molecule type" value="Genomic_DNA"/>
</dbReference>
<dbReference type="InterPro" id="IPR002347">
    <property type="entry name" value="SDR_fam"/>
</dbReference>
<evidence type="ECO:0000313" key="5">
    <source>
        <dbReference type="Proteomes" id="UP001158049"/>
    </source>
</evidence>
<keyword evidence="5" id="KW-1185">Reference proteome</keyword>
<dbReference type="PRINTS" id="PR00081">
    <property type="entry name" value="GDHRDH"/>
</dbReference>
<comment type="similarity">
    <text evidence="1 2">Belongs to the short-chain dehydrogenases/reductases (SDR) family.</text>
</comment>
<dbReference type="InterPro" id="IPR057326">
    <property type="entry name" value="KR_dom"/>
</dbReference>